<dbReference type="PANTHER" id="PTHR37823">
    <property type="entry name" value="CYTOCHROME C-553-LIKE"/>
    <property type="match status" value="1"/>
</dbReference>
<name>A0A1M5HCK6_9BRAD</name>
<evidence type="ECO:0000256" key="2">
    <source>
        <dbReference type="ARBA" id="ARBA00022617"/>
    </source>
</evidence>
<evidence type="ECO:0000256" key="3">
    <source>
        <dbReference type="ARBA" id="ARBA00022723"/>
    </source>
</evidence>
<dbReference type="SUPFAM" id="SSF46626">
    <property type="entry name" value="Cytochrome c"/>
    <property type="match status" value="2"/>
</dbReference>
<dbReference type="PANTHER" id="PTHR37823:SF1">
    <property type="entry name" value="CYTOCHROME C-553-LIKE"/>
    <property type="match status" value="1"/>
</dbReference>
<sequence>MLNLLSPAALIAMAALFAWCGVHALRIKNAVLKWSGAGLAGLLTVAVLVASAFMINGLVRLDSRSAAAPNIKVAATPGQIERGHAISDSFCGACHSRTGTLTGGVDIGKDLPIRVGSFVSANLTPAGELRHWSDGEIFRAIRNGIAADGHWLIIMSYTNAGRLSDDDIEAVIAYIRSQPAAGEITPDPPDQLNPLGLIMLGAGMLPRGKPVLSGAIMAPPKSATARYGEYILSYQDCRECHGANLTGGIQGQLAPVGPGLDMVKDWKPAEFISTLRTGIDPTGHELGKQMPWRPIGRMDDDELTAIYEYLAHLRS</sequence>
<evidence type="ECO:0000256" key="5">
    <source>
        <dbReference type="ARBA" id="ARBA00023004"/>
    </source>
</evidence>
<proteinExistence type="predicted"/>
<evidence type="ECO:0000256" key="7">
    <source>
        <dbReference type="SAM" id="Phobius"/>
    </source>
</evidence>
<dbReference type="InterPro" id="IPR051811">
    <property type="entry name" value="Cytochrome_c550/c551-like"/>
</dbReference>
<dbReference type="EMBL" id="LT670818">
    <property type="protein sequence ID" value="SHG13667.1"/>
    <property type="molecule type" value="Genomic_DNA"/>
</dbReference>
<evidence type="ECO:0000256" key="1">
    <source>
        <dbReference type="ARBA" id="ARBA00022448"/>
    </source>
</evidence>
<dbReference type="InterPro" id="IPR036909">
    <property type="entry name" value="Cyt_c-like_dom_sf"/>
</dbReference>
<keyword evidence="3 6" id="KW-0479">Metal-binding</keyword>
<evidence type="ECO:0000313" key="9">
    <source>
        <dbReference type="EMBL" id="SHG13667.1"/>
    </source>
</evidence>
<feature type="domain" description="Cytochrome c" evidence="8">
    <location>
        <begin position="223"/>
        <end position="314"/>
    </location>
</feature>
<accession>A0A1M5HCK6</accession>
<dbReference type="RefSeq" id="WP_079564714.1">
    <property type="nucleotide sequence ID" value="NZ_LT670818.1"/>
</dbReference>
<dbReference type="AlphaFoldDB" id="A0A1M5HCK6"/>
<dbReference type="GO" id="GO:0009055">
    <property type="term" value="F:electron transfer activity"/>
    <property type="evidence" value="ECO:0007669"/>
    <property type="project" value="InterPro"/>
</dbReference>
<keyword evidence="7" id="KW-1133">Transmembrane helix</keyword>
<protein>
    <submittedName>
        <fullName evidence="9">Cytochrome c553</fullName>
    </submittedName>
</protein>
<keyword evidence="1" id="KW-0813">Transport</keyword>
<organism evidence="9 10">
    <name type="scientific">Bradyrhizobium erythrophlei</name>
    <dbReference type="NCBI Taxonomy" id="1437360"/>
    <lineage>
        <taxon>Bacteria</taxon>
        <taxon>Pseudomonadati</taxon>
        <taxon>Pseudomonadota</taxon>
        <taxon>Alphaproteobacteria</taxon>
        <taxon>Hyphomicrobiales</taxon>
        <taxon>Nitrobacteraceae</taxon>
        <taxon>Bradyrhizobium</taxon>
    </lineage>
</organism>
<gene>
    <name evidence="9" type="ORF">SAMN05444169_0737</name>
</gene>
<evidence type="ECO:0000256" key="6">
    <source>
        <dbReference type="PROSITE-ProRule" id="PRU00433"/>
    </source>
</evidence>
<keyword evidence="4" id="KW-0249">Electron transport</keyword>
<evidence type="ECO:0000313" key="10">
    <source>
        <dbReference type="Proteomes" id="UP000190675"/>
    </source>
</evidence>
<dbReference type="GO" id="GO:0046872">
    <property type="term" value="F:metal ion binding"/>
    <property type="evidence" value="ECO:0007669"/>
    <property type="project" value="UniProtKB-KW"/>
</dbReference>
<feature type="domain" description="Cytochrome c" evidence="8">
    <location>
        <begin position="78"/>
        <end position="179"/>
    </location>
</feature>
<dbReference type="Pfam" id="PF13442">
    <property type="entry name" value="Cytochrome_CBB3"/>
    <property type="match status" value="2"/>
</dbReference>
<evidence type="ECO:0000256" key="4">
    <source>
        <dbReference type="ARBA" id="ARBA00022982"/>
    </source>
</evidence>
<dbReference type="GO" id="GO:0020037">
    <property type="term" value="F:heme binding"/>
    <property type="evidence" value="ECO:0007669"/>
    <property type="project" value="InterPro"/>
</dbReference>
<feature type="transmembrane region" description="Helical" evidence="7">
    <location>
        <begin position="34"/>
        <end position="55"/>
    </location>
</feature>
<keyword evidence="2 6" id="KW-0349">Heme</keyword>
<dbReference type="PROSITE" id="PS51007">
    <property type="entry name" value="CYTC"/>
    <property type="match status" value="2"/>
</dbReference>
<evidence type="ECO:0000259" key="8">
    <source>
        <dbReference type="PROSITE" id="PS51007"/>
    </source>
</evidence>
<dbReference type="Gene3D" id="1.10.760.10">
    <property type="entry name" value="Cytochrome c-like domain"/>
    <property type="match status" value="2"/>
</dbReference>
<dbReference type="InterPro" id="IPR009056">
    <property type="entry name" value="Cyt_c-like_dom"/>
</dbReference>
<keyword evidence="7" id="KW-0472">Membrane</keyword>
<dbReference type="Proteomes" id="UP000190675">
    <property type="component" value="Chromosome I"/>
</dbReference>
<keyword evidence="7" id="KW-0812">Transmembrane</keyword>
<reference evidence="9 10" key="1">
    <citation type="submission" date="2016-11" db="EMBL/GenBank/DDBJ databases">
        <authorList>
            <person name="Jaros S."/>
            <person name="Januszkiewicz K."/>
            <person name="Wedrychowicz H."/>
        </authorList>
    </citation>
    <scope>NUCLEOTIDE SEQUENCE [LARGE SCALE GENOMIC DNA]</scope>
    <source>
        <strain evidence="9 10">GAS242</strain>
    </source>
</reference>
<keyword evidence="5 6" id="KW-0408">Iron</keyword>